<feature type="compositionally biased region" description="Polar residues" evidence="5">
    <location>
        <begin position="709"/>
        <end position="718"/>
    </location>
</feature>
<gene>
    <name evidence="7" type="ORF">PYCCODRAFT_657458</name>
</gene>
<evidence type="ECO:0000256" key="5">
    <source>
        <dbReference type="SAM" id="MobiDB-lite"/>
    </source>
</evidence>
<keyword evidence="2 6" id="KW-0812">Transmembrane</keyword>
<feature type="transmembrane region" description="Helical" evidence="6">
    <location>
        <begin position="270"/>
        <end position="293"/>
    </location>
</feature>
<dbReference type="GO" id="GO:0071944">
    <property type="term" value="C:cell periphery"/>
    <property type="evidence" value="ECO:0007669"/>
    <property type="project" value="UniProtKB-ARBA"/>
</dbReference>
<proteinExistence type="predicted"/>
<protein>
    <submittedName>
        <fullName evidence="7">Uncharacterized protein</fullName>
    </submittedName>
</protein>
<dbReference type="Proteomes" id="UP000193067">
    <property type="component" value="Unassembled WGS sequence"/>
</dbReference>
<dbReference type="InterPro" id="IPR051694">
    <property type="entry name" value="Immunoregulatory_rcpt-like"/>
</dbReference>
<feature type="compositionally biased region" description="Low complexity" evidence="5">
    <location>
        <begin position="721"/>
        <end position="731"/>
    </location>
</feature>
<name>A0A1Y2IJC1_TRAC3</name>
<comment type="subcellular location">
    <subcellularLocation>
        <location evidence="1">Membrane</location>
        <topology evidence="1">Single-pass membrane protein</topology>
    </subcellularLocation>
</comment>
<keyword evidence="4 6" id="KW-0472">Membrane</keyword>
<sequence length="783" mass="83638">MKYWLWKFTVGSIIMCELLRRSSHEICALGATSFLSRGALCPSIASAFIAFSDNPVSPSMRPSLASRVVRGHSRRFPSFLYWDASSLMASGNPSSIYVDPDGSIVASDGTETNTNPASPLKDSTFPDNGSLQSTPTIISSADGTPSSAAVSTALQMSSPISSSSVLLSSALSSSSITTTSSSTSQLSSPVTSQSTSSTSSAFLSTTAESSSGSVSSSQQTLTSSSIASSSSSTSSIESSAASSTTSPTISPPPRINSASSSDAAARRTSAYIGIAFAAIAGAGLIVAILAWWLRTRSRSRRRAMSRMTSWPWDPDRLGSGRHPSLEGGLGIRAERDMVERGGVLRSPMSPIAASGHAFPAFPPPAHTQGGYGSPYVTVQLHDAHQSVPDLAPDLGTLQITNFAPGDHSGGESSRASTAPLNSFSAEYDTPLQLQRPRFLGVDNGGLDVPWKPLRVRRLGSTRTQHQEPIGHGEKLEDSLPLPYPQDIAVAADGPPVAHDQRQESWAASIKMNLVNAFNAVVGGNPSQVSTGNDTFTYAPHRNSQRNQKSPPRAPHDASTSVERSGTMRSDATGWSLEEMQEGAGIVHIRGASGQSCALPAEDPFADNIQLPPPAFIPQRDVNSDLLSAVPPGSVTRASSMYSTASFEGPIERICDEPPRLPTIDSLTRKASGQEAQAQLQDVKVQRRQGKTQRHKQTRRARRPTLLTRQSSSQNSAMSVGSEMSRTSSTESELTDGERFAKHALRERRRKVMEMTVGRNKTRRPRATMLSRRRSNERVKQQRD</sequence>
<evidence type="ECO:0000256" key="3">
    <source>
        <dbReference type="ARBA" id="ARBA00022989"/>
    </source>
</evidence>
<dbReference type="OrthoDB" id="3061923at2759"/>
<feature type="compositionally biased region" description="Polar residues" evidence="5">
    <location>
        <begin position="664"/>
        <end position="679"/>
    </location>
</feature>
<feature type="region of interest" description="Disordered" evidence="5">
    <location>
        <begin position="651"/>
        <end position="783"/>
    </location>
</feature>
<evidence type="ECO:0000256" key="1">
    <source>
        <dbReference type="ARBA" id="ARBA00004167"/>
    </source>
</evidence>
<accession>A0A1Y2IJC1</accession>
<dbReference type="PANTHER" id="PTHR15549">
    <property type="entry name" value="PAIRED IMMUNOGLOBULIN-LIKE TYPE 2 RECEPTOR"/>
    <property type="match status" value="1"/>
</dbReference>
<dbReference type="AlphaFoldDB" id="A0A1Y2IJC1"/>
<evidence type="ECO:0000313" key="8">
    <source>
        <dbReference type="Proteomes" id="UP000193067"/>
    </source>
</evidence>
<feature type="region of interest" description="Disordered" evidence="5">
    <location>
        <begin position="524"/>
        <end position="569"/>
    </location>
</feature>
<keyword evidence="3 6" id="KW-1133">Transmembrane helix</keyword>
<keyword evidence="8" id="KW-1185">Reference proteome</keyword>
<feature type="compositionally biased region" description="Basic residues" evidence="5">
    <location>
        <begin position="759"/>
        <end position="772"/>
    </location>
</feature>
<feature type="compositionally biased region" description="Polar residues" evidence="5">
    <location>
        <begin position="557"/>
        <end position="569"/>
    </location>
</feature>
<dbReference type="GO" id="GO:0016020">
    <property type="term" value="C:membrane"/>
    <property type="evidence" value="ECO:0007669"/>
    <property type="project" value="UniProtKB-SubCell"/>
</dbReference>
<feature type="region of interest" description="Disordered" evidence="5">
    <location>
        <begin position="107"/>
        <end position="145"/>
    </location>
</feature>
<dbReference type="STRING" id="1353009.A0A1Y2IJC1"/>
<feature type="compositionally biased region" description="Polar residues" evidence="5">
    <location>
        <begin position="524"/>
        <end position="535"/>
    </location>
</feature>
<evidence type="ECO:0000256" key="2">
    <source>
        <dbReference type="ARBA" id="ARBA00022692"/>
    </source>
</evidence>
<feature type="compositionally biased region" description="Low complexity" evidence="5">
    <location>
        <begin position="178"/>
        <end position="248"/>
    </location>
</feature>
<feature type="compositionally biased region" description="Basic residues" evidence="5">
    <location>
        <begin position="685"/>
        <end position="702"/>
    </location>
</feature>
<dbReference type="EMBL" id="KZ084116">
    <property type="protein sequence ID" value="OSD00724.1"/>
    <property type="molecule type" value="Genomic_DNA"/>
</dbReference>
<evidence type="ECO:0000313" key="7">
    <source>
        <dbReference type="EMBL" id="OSD00724.1"/>
    </source>
</evidence>
<evidence type="ECO:0000256" key="6">
    <source>
        <dbReference type="SAM" id="Phobius"/>
    </source>
</evidence>
<evidence type="ECO:0000256" key="4">
    <source>
        <dbReference type="ARBA" id="ARBA00023136"/>
    </source>
</evidence>
<feature type="compositionally biased region" description="Polar residues" evidence="5">
    <location>
        <begin position="125"/>
        <end position="145"/>
    </location>
</feature>
<feature type="compositionally biased region" description="Basic residues" evidence="5">
    <location>
        <begin position="741"/>
        <end position="750"/>
    </location>
</feature>
<dbReference type="PANTHER" id="PTHR15549:SF30">
    <property type="entry name" value="MID2 DOMAIN-CONTAINING PROTEIN"/>
    <property type="match status" value="1"/>
</dbReference>
<feature type="region of interest" description="Disordered" evidence="5">
    <location>
        <begin position="178"/>
        <end position="261"/>
    </location>
</feature>
<reference evidence="7 8" key="1">
    <citation type="journal article" date="2015" name="Biotechnol. Biofuels">
        <title>Enhanced degradation of softwood versus hardwood by the white-rot fungus Pycnoporus coccineus.</title>
        <authorList>
            <person name="Couturier M."/>
            <person name="Navarro D."/>
            <person name="Chevret D."/>
            <person name="Henrissat B."/>
            <person name="Piumi F."/>
            <person name="Ruiz-Duenas F.J."/>
            <person name="Martinez A.T."/>
            <person name="Grigoriev I.V."/>
            <person name="Riley R."/>
            <person name="Lipzen A."/>
            <person name="Berrin J.G."/>
            <person name="Master E.R."/>
            <person name="Rosso M.N."/>
        </authorList>
    </citation>
    <scope>NUCLEOTIDE SEQUENCE [LARGE SCALE GENOMIC DNA]</scope>
    <source>
        <strain evidence="7 8">BRFM310</strain>
    </source>
</reference>
<feature type="compositionally biased region" description="Basic and acidic residues" evidence="5">
    <location>
        <begin position="773"/>
        <end position="783"/>
    </location>
</feature>
<organism evidence="7 8">
    <name type="scientific">Trametes coccinea (strain BRFM310)</name>
    <name type="common">Pycnoporus coccineus</name>
    <dbReference type="NCBI Taxonomy" id="1353009"/>
    <lineage>
        <taxon>Eukaryota</taxon>
        <taxon>Fungi</taxon>
        <taxon>Dikarya</taxon>
        <taxon>Basidiomycota</taxon>
        <taxon>Agaricomycotina</taxon>
        <taxon>Agaricomycetes</taxon>
        <taxon>Polyporales</taxon>
        <taxon>Polyporaceae</taxon>
        <taxon>Trametes</taxon>
    </lineage>
</organism>